<protein>
    <recommendedName>
        <fullName evidence="4">Amidohydrolase-related domain-containing protein</fullName>
    </recommendedName>
</protein>
<dbReference type="Pfam" id="PF04909">
    <property type="entry name" value="Amidohydro_2"/>
    <property type="match status" value="1"/>
</dbReference>
<dbReference type="STRING" id="747725.A0A162R0L8"/>
<dbReference type="VEuPathDB" id="FungiDB:MUCCIDRAFT_144082"/>
<evidence type="ECO:0000313" key="5">
    <source>
        <dbReference type="EMBL" id="OAD02679.1"/>
    </source>
</evidence>
<dbReference type="PANTHER" id="PTHR21240:SF31">
    <property type="entry name" value="AMIDOHYDROLASE FAMILY PROTEIN (AFU_ORTHOLOGUE AFUA_7G05840)"/>
    <property type="match status" value="1"/>
</dbReference>
<evidence type="ECO:0000256" key="1">
    <source>
        <dbReference type="ARBA" id="ARBA00022793"/>
    </source>
</evidence>
<dbReference type="GO" id="GO:0016831">
    <property type="term" value="F:carboxy-lyase activity"/>
    <property type="evidence" value="ECO:0007669"/>
    <property type="project" value="UniProtKB-KW"/>
</dbReference>
<dbReference type="InterPro" id="IPR006680">
    <property type="entry name" value="Amidohydro-rel"/>
</dbReference>
<dbReference type="Proteomes" id="UP000077051">
    <property type="component" value="Unassembled WGS sequence"/>
</dbReference>
<evidence type="ECO:0000259" key="4">
    <source>
        <dbReference type="Pfam" id="PF04909"/>
    </source>
</evidence>
<gene>
    <name evidence="5" type="ORF">MUCCIDRAFT_144082</name>
</gene>
<comment type="similarity">
    <text evidence="3">Belongs to the metallo-dependent hydrolases superfamily.</text>
</comment>
<dbReference type="GO" id="GO:0005829">
    <property type="term" value="C:cytosol"/>
    <property type="evidence" value="ECO:0007669"/>
    <property type="project" value="TreeGrafter"/>
</dbReference>
<accession>A0A162R0L8</accession>
<evidence type="ECO:0000313" key="6">
    <source>
        <dbReference type="Proteomes" id="UP000077051"/>
    </source>
</evidence>
<keyword evidence="1 3" id="KW-0210">Decarboxylase</keyword>
<organism evidence="5 6">
    <name type="scientific">Mucor lusitanicus CBS 277.49</name>
    <dbReference type="NCBI Taxonomy" id="747725"/>
    <lineage>
        <taxon>Eukaryota</taxon>
        <taxon>Fungi</taxon>
        <taxon>Fungi incertae sedis</taxon>
        <taxon>Mucoromycota</taxon>
        <taxon>Mucoromycotina</taxon>
        <taxon>Mucoromycetes</taxon>
        <taxon>Mucorales</taxon>
        <taxon>Mucorineae</taxon>
        <taxon>Mucoraceae</taxon>
        <taxon>Mucor</taxon>
    </lineage>
</organism>
<dbReference type="Gene3D" id="3.20.20.140">
    <property type="entry name" value="Metal-dependent hydrolases"/>
    <property type="match status" value="1"/>
</dbReference>
<dbReference type="SUPFAM" id="SSF51556">
    <property type="entry name" value="Metallo-dependent hydrolases"/>
    <property type="match status" value="1"/>
</dbReference>
<sequence length="344" mass="39072">MKGKITLEEAYMTPEMFAREAANNKGLYASPTYSKKWDKRIVDIAGERLKTMEKHGCGYTVLSLTVPGIQGIHEQKEAEAEATKTNDWIANEIKDHRDKLGAFACLSMHDAKQAGEELRRCVTKYGFHGALLNDFQHAGKDGSDYLYYDQPAFDPFWQVVQELDVPVYLHPAAPADYMFEKQYKERKYLIGPPLSFANGVSLHLLGMISNGVFDRFPKLKVIVGHLGEHIPFDFWRINHWFEDIEKPNGMVAKKTLAEYFNENIWVTTSGHFSSATLNYCIDQLGADRILFSVDSPYETYRDGCTWFDDHTQLGLGDKIKIGRSNAKALLKIGDYVDHDAPVTK</sequence>
<feature type="domain" description="Amidohydrolase-related" evidence="4">
    <location>
        <begin position="37"/>
        <end position="331"/>
    </location>
</feature>
<dbReference type="AlphaFoldDB" id="A0A162R0L8"/>
<dbReference type="GO" id="GO:0016787">
    <property type="term" value="F:hydrolase activity"/>
    <property type="evidence" value="ECO:0007669"/>
    <property type="project" value="InterPro"/>
</dbReference>
<evidence type="ECO:0000256" key="2">
    <source>
        <dbReference type="ARBA" id="ARBA00023239"/>
    </source>
</evidence>
<comment type="caution">
    <text evidence="5">The sequence shown here is derived from an EMBL/GenBank/DDBJ whole genome shotgun (WGS) entry which is preliminary data.</text>
</comment>
<reference evidence="5 6" key="1">
    <citation type="submission" date="2015-06" db="EMBL/GenBank/DDBJ databases">
        <title>Expansion of signal transduction pathways in fungi by whole-genome duplication.</title>
        <authorList>
            <consortium name="DOE Joint Genome Institute"/>
            <person name="Corrochano L.M."/>
            <person name="Kuo A."/>
            <person name="Marcet-Houben M."/>
            <person name="Polaino S."/>
            <person name="Salamov A."/>
            <person name="Villalobos J.M."/>
            <person name="Alvarez M.I."/>
            <person name="Avalos J."/>
            <person name="Benito E.P."/>
            <person name="Benoit I."/>
            <person name="Burger G."/>
            <person name="Camino L.P."/>
            <person name="Canovas D."/>
            <person name="Cerda-Olmedo E."/>
            <person name="Cheng J.-F."/>
            <person name="Dominguez A."/>
            <person name="Elias M."/>
            <person name="Eslava A.P."/>
            <person name="Glaser F."/>
            <person name="Grimwood J."/>
            <person name="Gutierrez G."/>
            <person name="Heitman J."/>
            <person name="Henrissat B."/>
            <person name="Iturriaga E.A."/>
            <person name="Lang B.F."/>
            <person name="Lavin J.L."/>
            <person name="Lee S."/>
            <person name="Li W."/>
            <person name="Lindquist E."/>
            <person name="Lopez-Garcia S."/>
            <person name="Luque E.M."/>
            <person name="Marcos A.T."/>
            <person name="Martin J."/>
            <person name="Mccluskey K."/>
            <person name="Medina H.R."/>
            <person name="Miralles-Duran A."/>
            <person name="Miyazaki A."/>
            <person name="Munoz-Torres E."/>
            <person name="Oguiza J.A."/>
            <person name="Ohm R."/>
            <person name="Olmedo M."/>
            <person name="Orejas M."/>
            <person name="Ortiz-Castellanos L."/>
            <person name="Pisabarro A.G."/>
            <person name="Rodriguez-Romero J."/>
            <person name="Ruiz-Herrera J."/>
            <person name="Ruiz-Vazquez R."/>
            <person name="Sanz C."/>
            <person name="Schackwitz W."/>
            <person name="Schmutz J."/>
            <person name="Shahriari M."/>
            <person name="Shelest E."/>
            <person name="Silva-Franco F."/>
            <person name="Soanes D."/>
            <person name="Syed K."/>
            <person name="Tagua V.G."/>
            <person name="Talbot N.J."/>
            <person name="Thon M."/>
            <person name="De Vries R.P."/>
            <person name="Wiebenga A."/>
            <person name="Yadav J.S."/>
            <person name="Braun E.L."/>
            <person name="Baker S."/>
            <person name="Garre V."/>
            <person name="Horwitz B."/>
            <person name="Torres-Martinez S."/>
            <person name="Idnurm A."/>
            <person name="Herrera-Estrella A."/>
            <person name="Gabaldon T."/>
            <person name="Grigoriev I.V."/>
        </authorList>
    </citation>
    <scope>NUCLEOTIDE SEQUENCE [LARGE SCALE GENOMIC DNA]</scope>
    <source>
        <strain evidence="5 6">CBS 277.49</strain>
    </source>
</reference>
<dbReference type="InterPro" id="IPR032466">
    <property type="entry name" value="Metal_Hydrolase"/>
</dbReference>
<dbReference type="PANTHER" id="PTHR21240">
    <property type="entry name" value="2-AMINO-3-CARBOXYLMUCONATE-6-SEMIALDEHYDE DECARBOXYLASE"/>
    <property type="match status" value="1"/>
</dbReference>
<dbReference type="GO" id="GO:0019748">
    <property type="term" value="P:secondary metabolic process"/>
    <property type="evidence" value="ECO:0007669"/>
    <property type="project" value="TreeGrafter"/>
</dbReference>
<name>A0A162R0L8_MUCCL</name>
<proteinExistence type="inferred from homology"/>
<dbReference type="EMBL" id="AMYB01000005">
    <property type="protein sequence ID" value="OAD02679.1"/>
    <property type="molecule type" value="Genomic_DNA"/>
</dbReference>
<keyword evidence="6" id="KW-1185">Reference proteome</keyword>
<dbReference type="OrthoDB" id="2331248at2759"/>
<keyword evidence="2 3" id="KW-0456">Lyase</keyword>
<evidence type="ECO:0000256" key="3">
    <source>
        <dbReference type="RuleBase" id="RU366045"/>
    </source>
</evidence>
<dbReference type="InterPro" id="IPR032465">
    <property type="entry name" value="ACMSD"/>
</dbReference>